<feature type="region of interest" description="Disordered" evidence="1">
    <location>
        <begin position="232"/>
        <end position="299"/>
    </location>
</feature>
<sequence length="918" mass="103194">MAKLTIRGNIKPIVGNTEAYSLSVFENVMTSNPFSFPPPKVKWDLYVQDRNGWRIAKGNIKEGENITYKFTAKSLKYKALKIEVVRGKDKGELYIKPQEAEDPKIISVELQDINSERLPKGKLLHYTDTIIAKAHCVGMFGYKVAFTLWEDDAIGKGHDPIVNMMNKINQIPLIGEVNHEGVAKVYFRLPAYTMAVQIANAGVAKGDKSEGKTHEYYVTAEVVSKHIVKASPNVNVANPSHIPAPPKKTKPVDNTPPHRKPPVAPEPHKPKPNKPKPKEETAKYPQTSAAKKQTDPEGKIVNAEFTDGRGKTLKNAKTGDTVSIKITSQGMRGKNVIVRIWEEDLSRYSNDLIYEVSATLAHDTSNFINYVTLTKEMYNKSNDFGDGNEREYFIEVEHLNTSVTSQVIPISSDAEPVKVDPNDSPAIIKETNSQNKNCGGKYCIDKNSPPSELIREINIRLAGFGGNVPTDKFTDRTERMIKQFQRDYMKVPETGKVCGNVLKAIDEYCDKWAEKVINYKCLCHASDSRVRQVDRCPGYGKGLKNEHPGIHRSLLWGVSSLKFYLSLQNSFKYRRTSAGYRCVAHNKSIPRSSTNHMGKAVDIQFNEGSYEISGKVERNLKPLRGIRDKLYIKYLKAEEGWSIPSKKNNYRLEPIGTGKDESYSWIHMDVSLFEADYLKNSYFTKEQNLVVGKSIVAMAEELGYKDLCSCMGGGLSSSQKETKKEEKKGKWSHTEFANLIAQEESNDNYNICNQTKGELKIIYNVKITELTIKEIQKKQKDRDIFAVGRYQMVPDTIKGAVASLGLNVNEKLDKEMQDKIFDEYLIKVKRPKVIAYLEGNGSVEDAIYVLAQEWASIGVEKGKPISDKVVKKKGKVISRTKRIAKGGESYYADDGLNKSHITPEQIKTAIINSKNANK</sequence>
<dbReference type="RefSeq" id="WP_065393212.1">
    <property type="nucleotide sequence ID" value="NZ_MAYH01000001.1"/>
</dbReference>
<evidence type="ECO:0000256" key="1">
    <source>
        <dbReference type="SAM" id="MobiDB-lite"/>
    </source>
</evidence>
<name>A0A1B9A0X4_9FLAO</name>
<keyword evidence="3" id="KW-1185">Reference proteome</keyword>
<evidence type="ECO:0000313" key="3">
    <source>
        <dbReference type="Proteomes" id="UP000092651"/>
    </source>
</evidence>
<proteinExistence type="predicted"/>
<protein>
    <submittedName>
        <fullName evidence="2">Uncharacterized protein</fullName>
    </submittedName>
</protein>
<comment type="caution">
    <text evidence="2">The sequence shown here is derived from an EMBL/GenBank/DDBJ whole genome shotgun (WGS) entry which is preliminary data.</text>
</comment>
<dbReference type="Gene3D" id="1.10.530.10">
    <property type="match status" value="1"/>
</dbReference>
<dbReference type="Proteomes" id="UP000092651">
    <property type="component" value="Unassembled WGS sequence"/>
</dbReference>
<gene>
    <name evidence="2" type="ORF">BBI01_03135</name>
</gene>
<dbReference type="OrthoDB" id="961266at2"/>
<dbReference type="EMBL" id="MAYH01000001">
    <property type="protein sequence ID" value="OCA77462.1"/>
    <property type="molecule type" value="Genomic_DNA"/>
</dbReference>
<reference evidence="2 3" key="1">
    <citation type="submission" date="2016-07" db="EMBL/GenBank/DDBJ databases">
        <authorList>
            <person name="Jeong J.-J."/>
            <person name="Kim D.W."/>
            <person name="Sang M.K."/>
            <person name="Choi I.-G."/>
            <person name="Kim K.D."/>
        </authorList>
    </citation>
    <scope>NUCLEOTIDE SEQUENCE [LARGE SCALE GENOMIC DNA]</scope>
    <source>
        <strain evidence="2 3">UTM-3</strain>
    </source>
</reference>
<organism evidence="2 3">
    <name type="scientific">Chryseobacterium artocarpi</name>
    <dbReference type="NCBI Taxonomy" id="1414727"/>
    <lineage>
        <taxon>Bacteria</taxon>
        <taxon>Pseudomonadati</taxon>
        <taxon>Bacteroidota</taxon>
        <taxon>Flavobacteriia</taxon>
        <taxon>Flavobacteriales</taxon>
        <taxon>Weeksellaceae</taxon>
        <taxon>Chryseobacterium group</taxon>
        <taxon>Chryseobacterium</taxon>
    </lineage>
</organism>
<accession>A0A1B9A0X4</accession>
<dbReference type="AlphaFoldDB" id="A0A1B9A0X4"/>
<evidence type="ECO:0000313" key="2">
    <source>
        <dbReference type="EMBL" id="OCA77462.1"/>
    </source>
</evidence>